<dbReference type="EMBL" id="JAQQWL010000013">
    <property type="protein sequence ID" value="KAK8043260.1"/>
    <property type="molecule type" value="Genomic_DNA"/>
</dbReference>
<evidence type="ECO:0000313" key="1">
    <source>
        <dbReference type="EMBL" id="KAK8043260.1"/>
    </source>
</evidence>
<dbReference type="RefSeq" id="XP_066710113.1">
    <property type="nucleotide sequence ID" value="XM_066865152.1"/>
</dbReference>
<sequence length="67" mass="7225">MTNIGPLTATLTPSSGCLQTVWGQVFTDHSGQNSTTHKYHSLGRSLTSECYPTGFQLKSDAFYSPGI</sequence>
<reference evidence="1 2" key="1">
    <citation type="submission" date="2023-01" db="EMBL/GenBank/DDBJ databases">
        <title>Analysis of 21 Apiospora genomes using comparative genomics revels a genus with tremendous synthesis potential of carbohydrate active enzymes and secondary metabolites.</title>
        <authorList>
            <person name="Sorensen T."/>
        </authorList>
    </citation>
    <scope>NUCLEOTIDE SEQUENCE [LARGE SCALE GENOMIC DNA]</scope>
    <source>
        <strain evidence="1 2">CBS 135458</strain>
    </source>
</reference>
<dbReference type="Proteomes" id="UP001480595">
    <property type="component" value="Unassembled WGS sequence"/>
</dbReference>
<dbReference type="GeneID" id="92098215"/>
<gene>
    <name evidence="1" type="ORF">PG994_013743</name>
</gene>
<name>A0ABR1T9H1_9PEZI</name>
<evidence type="ECO:0000313" key="2">
    <source>
        <dbReference type="Proteomes" id="UP001480595"/>
    </source>
</evidence>
<organism evidence="1 2">
    <name type="scientific">Apiospora phragmitis</name>
    <dbReference type="NCBI Taxonomy" id="2905665"/>
    <lineage>
        <taxon>Eukaryota</taxon>
        <taxon>Fungi</taxon>
        <taxon>Dikarya</taxon>
        <taxon>Ascomycota</taxon>
        <taxon>Pezizomycotina</taxon>
        <taxon>Sordariomycetes</taxon>
        <taxon>Xylariomycetidae</taxon>
        <taxon>Amphisphaeriales</taxon>
        <taxon>Apiosporaceae</taxon>
        <taxon>Apiospora</taxon>
    </lineage>
</organism>
<keyword evidence="2" id="KW-1185">Reference proteome</keyword>
<proteinExistence type="predicted"/>
<protein>
    <submittedName>
        <fullName evidence="1">Uncharacterized protein</fullName>
    </submittedName>
</protein>
<comment type="caution">
    <text evidence="1">The sequence shown here is derived from an EMBL/GenBank/DDBJ whole genome shotgun (WGS) entry which is preliminary data.</text>
</comment>
<accession>A0ABR1T9H1</accession>